<sequence>MLPNKQQSRNGRLLPGRKCGQVPKQRGGDSNAGVLHLPPLVESTKMLMTSQLRHATRELRTQVMWQTGSPPGLRGQTENLGTGEMGDTLDALLDTHILHGEETLGSSYQVNTVKPPWYSVSLTLKQLQRHVCLSNMSLFGRLTSGEWSTASNCSSNVIAPVPKRDEKQKTKSKTVTHVQQIMTSVSEVRSESLTQPTEPNVGVSLSRRAIPHKNFVLALRQWQGGVQRELRGATANLDPVELHEKHMQIVLKEENAVRLVGHLEKHQKLQEQERRKEMRLREEVSNKFTEARGRVDESERWRTFLTTWTREQTRVAEKGCGGVSLCDSAVERPSMQTRVPALVTPFFTSGRDKMPNDSVAHPFARQSSVPTHLRSVTAIRSDLVVTLHESKKDASRGWNTEFQACESAVGSARSDFSTVMLIPFRLAFKGYDGRVKIVTVDAVDLVKVQKKHETQPCEQCHSHGDMTGKRDVLKIDTSSVAAGDVAVSLGLCACLVNSAHVDGALPLKHDALVCYNVDTLTVAKQSMWRAATMKQLANEENTQLQRSILAKVVVSLAMNSAISMTEGLWRSRCRQGSLSVSKASTRKCSVISYCMGSSRYSSTLMGARTNNEICSDICSDDTIADVAPLLFGQSKSLSQFNIFEAPERREYYVIDVNQLFVVAASALEESNTVILPSLQRLTAHYQRLIIHLTEATEMNWETATDGCHSFTPSDASLVSSKLADSLELLQLEAKYSEHLSTLVRNECVINYYNLHHRTYSKFMHHQKQTWGWIYLRTLRLSYAFCIVIQEIGTLPIPQKYRPFLGPVLQFICCYGGQMELRSTTAERMLELEMRSNRVGMPLYHKDVPAYRKELDAVADAVAEGCAKPERIISCLASPDDVLITIPEVLNKPQKLFTEVSCIAR</sequence>
<reference evidence="2" key="1">
    <citation type="journal article" date="2012" name="Proc. Natl. Acad. Sci. U.S.A.">
        <title>Antigenic diversity is generated by distinct evolutionary mechanisms in African trypanosome species.</title>
        <authorList>
            <person name="Jackson A.P."/>
            <person name="Berry A."/>
            <person name="Aslett M."/>
            <person name="Allison H.C."/>
            <person name="Burton P."/>
            <person name="Vavrova-Anderson J."/>
            <person name="Brown R."/>
            <person name="Browne H."/>
            <person name="Corton N."/>
            <person name="Hauser H."/>
            <person name="Gamble J."/>
            <person name="Gilderthorp R."/>
            <person name="Marcello L."/>
            <person name="McQuillan J."/>
            <person name="Otto T.D."/>
            <person name="Quail M.A."/>
            <person name="Sanders M.J."/>
            <person name="van Tonder A."/>
            <person name="Ginger M.L."/>
            <person name="Field M.C."/>
            <person name="Barry J.D."/>
            <person name="Hertz-Fowler C."/>
            <person name="Berriman M."/>
        </authorList>
    </citation>
    <scope>NUCLEOTIDE SEQUENCE</scope>
    <source>
        <strain evidence="2">Y486</strain>
    </source>
</reference>
<dbReference type="VEuPathDB" id="TriTrypDB:TvY486_0700650"/>
<evidence type="ECO:0000256" key="1">
    <source>
        <dbReference type="SAM" id="MobiDB-lite"/>
    </source>
</evidence>
<dbReference type="AlphaFoldDB" id="G0TXN1"/>
<evidence type="ECO:0000313" key="2">
    <source>
        <dbReference type="EMBL" id="CCC48722.1"/>
    </source>
</evidence>
<name>G0TXN1_TRYVY</name>
<protein>
    <submittedName>
        <fullName evidence="2">Uncharacterized protein</fullName>
    </submittedName>
</protein>
<gene>
    <name evidence="2" type="ORF">TVY486_0700650</name>
</gene>
<feature type="compositionally biased region" description="Polar residues" evidence="1">
    <location>
        <begin position="1"/>
        <end position="10"/>
    </location>
</feature>
<organism evidence="2">
    <name type="scientific">Trypanosoma vivax (strain Y486)</name>
    <dbReference type="NCBI Taxonomy" id="1055687"/>
    <lineage>
        <taxon>Eukaryota</taxon>
        <taxon>Discoba</taxon>
        <taxon>Euglenozoa</taxon>
        <taxon>Kinetoplastea</taxon>
        <taxon>Metakinetoplastina</taxon>
        <taxon>Trypanosomatida</taxon>
        <taxon>Trypanosomatidae</taxon>
        <taxon>Trypanosoma</taxon>
        <taxon>Duttonella</taxon>
    </lineage>
</organism>
<dbReference type="EMBL" id="HE573023">
    <property type="protein sequence ID" value="CCC48722.1"/>
    <property type="molecule type" value="Genomic_DNA"/>
</dbReference>
<accession>G0TXN1</accession>
<feature type="region of interest" description="Disordered" evidence="1">
    <location>
        <begin position="1"/>
        <end position="34"/>
    </location>
</feature>
<proteinExistence type="predicted"/>